<keyword evidence="2" id="KW-0479">Metal-binding</keyword>
<dbReference type="EMBL" id="VCGU01000001">
    <property type="protein sequence ID" value="TRY81076.1"/>
    <property type="molecule type" value="Genomic_DNA"/>
</dbReference>
<organism evidence="4 5">
    <name type="scientific">Tigriopus californicus</name>
    <name type="common">Marine copepod</name>
    <dbReference type="NCBI Taxonomy" id="6832"/>
    <lineage>
        <taxon>Eukaryota</taxon>
        <taxon>Metazoa</taxon>
        <taxon>Ecdysozoa</taxon>
        <taxon>Arthropoda</taxon>
        <taxon>Crustacea</taxon>
        <taxon>Multicrustacea</taxon>
        <taxon>Hexanauplia</taxon>
        <taxon>Copepoda</taxon>
        <taxon>Harpacticoida</taxon>
        <taxon>Harpacticidae</taxon>
        <taxon>Tigriopus</taxon>
    </lineage>
</organism>
<name>A0A553PTS6_TIGCA</name>
<keyword evidence="5" id="KW-1185">Reference proteome</keyword>
<dbReference type="STRING" id="6832.A0A553PTS6"/>
<dbReference type="GO" id="GO:0046872">
    <property type="term" value="F:metal ion binding"/>
    <property type="evidence" value="ECO:0007669"/>
    <property type="project" value="UniProtKB-KW"/>
</dbReference>
<evidence type="ECO:0000313" key="4">
    <source>
        <dbReference type="EMBL" id="TRY81076.1"/>
    </source>
</evidence>
<reference evidence="4 5" key="1">
    <citation type="journal article" date="2018" name="Nat. Ecol. Evol.">
        <title>Genomic signatures of mitonuclear coevolution across populations of Tigriopus californicus.</title>
        <authorList>
            <person name="Barreto F.S."/>
            <person name="Watson E.T."/>
            <person name="Lima T.G."/>
            <person name="Willett C.S."/>
            <person name="Edmands S."/>
            <person name="Li W."/>
            <person name="Burton R.S."/>
        </authorList>
    </citation>
    <scope>NUCLEOTIDE SEQUENCE [LARGE SCALE GENOMIC DNA]</scope>
    <source>
        <strain evidence="4 5">San Diego</strain>
    </source>
</reference>
<dbReference type="Pfam" id="PF13359">
    <property type="entry name" value="DDE_Tnp_4"/>
    <property type="match status" value="1"/>
</dbReference>
<evidence type="ECO:0000313" key="5">
    <source>
        <dbReference type="Proteomes" id="UP000318571"/>
    </source>
</evidence>
<evidence type="ECO:0000256" key="1">
    <source>
        <dbReference type="ARBA" id="ARBA00001968"/>
    </source>
</evidence>
<dbReference type="AlphaFoldDB" id="A0A553PTS6"/>
<evidence type="ECO:0000259" key="3">
    <source>
        <dbReference type="Pfam" id="PF13359"/>
    </source>
</evidence>
<dbReference type="Proteomes" id="UP000318571">
    <property type="component" value="Chromosome 12"/>
</dbReference>
<sequence length="304" mass="34647">MTFHSWDLHRAAVAGLLAEGVEELEDMEDILDKTKKKRSCWVQPWMASNMGQNPPIIYHELHDGVQFLESFRMDQPTFENILNKVRPLVEKKTTQLREPIPAKTRLMVTLIYFASGPSFNVLSKFFRISAASVCHIIAEVCGAIWITMAHDAFSLRNRIMKPFSSKSLNPKEQIFNYRLSRARRTVESAFGIMSGKFRLLRRPMDQNYGKCVSCVKAITVLHNHLLRPNDVVTQGSLSLMAPLPVVDRRRVNASGSAEVRTNREEMAQYFFSGDGQISSRTYRKCYKTTHPTLAANLHVLIGED</sequence>
<comment type="caution">
    <text evidence="4">The sequence shown here is derived from an EMBL/GenBank/DDBJ whole genome shotgun (WGS) entry which is preliminary data.</text>
</comment>
<protein>
    <recommendedName>
        <fullName evidence="3">DDE Tnp4 domain-containing protein</fullName>
    </recommendedName>
</protein>
<dbReference type="OMA" id="THEGDWR"/>
<accession>A0A553PTS6</accession>
<proteinExistence type="predicted"/>
<evidence type="ECO:0000256" key="2">
    <source>
        <dbReference type="ARBA" id="ARBA00022723"/>
    </source>
</evidence>
<comment type="cofactor">
    <cofactor evidence="1">
        <name>a divalent metal cation</name>
        <dbReference type="ChEBI" id="CHEBI:60240"/>
    </cofactor>
</comment>
<feature type="domain" description="DDE Tnp4" evidence="3">
    <location>
        <begin position="146"/>
        <end position="223"/>
    </location>
</feature>
<dbReference type="InterPro" id="IPR027806">
    <property type="entry name" value="HARBI1_dom"/>
</dbReference>
<gene>
    <name evidence="4" type="ORF">TCAL_16733</name>
</gene>